<name>A0AAD9MB14_9PEZI</name>
<protein>
    <submittedName>
        <fullName evidence="2">Uncharacterized protein</fullName>
    </submittedName>
</protein>
<dbReference type="AlphaFoldDB" id="A0AAD9MB14"/>
<keyword evidence="3" id="KW-1185">Reference proteome</keyword>
<feature type="compositionally biased region" description="Low complexity" evidence="1">
    <location>
        <begin position="221"/>
        <end position="232"/>
    </location>
</feature>
<evidence type="ECO:0000256" key="1">
    <source>
        <dbReference type="SAM" id="MobiDB-lite"/>
    </source>
</evidence>
<evidence type="ECO:0000313" key="2">
    <source>
        <dbReference type="EMBL" id="KAK2067353.1"/>
    </source>
</evidence>
<organism evidence="2 3">
    <name type="scientific">Phyllachora maydis</name>
    <dbReference type="NCBI Taxonomy" id="1825666"/>
    <lineage>
        <taxon>Eukaryota</taxon>
        <taxon>Fungi</taxon>
        <taxon>Dikarya</taxon>
        <taxon>Ascomycota</taxon>
        <taxon>Pezizomycotina</taxon>
        <taxon>Sordariomycetes</taxon>
        <taxon>Sordariomycetidae</taxon>
        <taxon>Phyllachorales</taxon>
        <taxon>Phyllachoraceae</taxon>
        <taxon>Phyllachora</taxon>
    </lineage>
</organism>
<proteinExistence type="predicted"/>
<evidence type="ECO:0000313" key="3">
    <source>
        <dbReference type="Proteomes" id="UP001217918"/>
    </source>
</evidence>
<sequence length="308" mass="33795">MCMVCCISPLDFLASFWQMASSPWARTTTEFLRPHTIAPGQSSRARQAKPPNRRLNSCQRRLVAFSRRNIRLWGSQQVTAVIALASAGYEITLSQALAHLSVRLTSPLLEQSISQETYNPLGARYNDDDDQKSRQQTLETLAAPETARLTMHAGHTPSHSMSVVPTSVPSAVSTAASSGGCTTPLACQDHMTPLKSGAADEDDRRDSSVSMSEPAEPVEPAPSQQAQVGSTDDSPDPLMDPDSREDRTLAAPLMIRNIPATDEIFLRRLSDKLEEMRRSPEIAIPAVLKDPVPDEAQRTTRSWKFLSE</sequence>
<comment type="caution">
    <text evidence="2">The sequence shown here is derived from an EMBL/GenBank/DDBJ whole genome shotgun (WGS) entry which is preliminary data.</text>
</comment>
<feature type="region of interest" description="Disordered" evidence="1">
    <location>
        <begin position="192"/>
        <end position="244"/>
    </location>
</feature>
<accession>A0AAD9MB14</accession>
<dbReference type="Proteomes" id="UP001217918">
    <property type="component" value="Unassembled WGS sequence"/>
</dbReference>
<gene>
    <name evidence="2" type="ORF">P8C59_001102</name>
</gene>
<dbReference type="EMBL" id="JAQQPM010000001">
    <property type="protein sequence ID" value="KAK2067353.1"/>
    <property type="molecule type" value="Genomic_DNA"/>
</dbReference>
<reference evidence="2" key="1">
    <citation type="journal article" date="2023" name="Mol. Plant Microbe Interact.">
        <title>Elucidating the Obligate Nature and Biological Capacity of an Invasive Fungal Corn Pathogen.</title>
        <authorList>
            <person name="MacCready J.S."/>
            <person name="Roggenkamp E.M."/>
            <person name="Gdanetz K."/>
            <person name="Chilvers M.I."/>
        </authorList>
    </citation>
    <scope>NUCLEOTIDE SEQUENCE</scope>
    <source>
        <strain evidence="2">PM02</strain>
    </source>
</reference>